<comment type="caution">
    <text evidence="1">The sequence shown here is derived from an EMBL/GenBank/DDBJ whole genome shotgun (WGS) entry which is preliminary data.</text>
</comment>
<dbReference type="Proteomes" id="UP001165101">
    <property type="component" value="Unassembled WGS sequence"/>
</dbReference>
<keyword evidence="2" id="KW-1185">Reference proteome</keyword>
<organism evidence="1 2">
    <name type="scientific">Candida boidinii</name>
    <name type="common">Yeast</name>
    <dbReference type="NCBI Taxonomy" id="5477"/>
    <lineage>
        <taxon>Eukaryota</taxon>
        <taxon>Fungi</taxon>
        <taxon>Dikarya</taxon>
        <taxon>Ascomycota</taxon>
        <taxon>Saccharomycotina</taxon>
        <taxon>Pichiomycetes</taxon>
        <taxon>Pichiales</taxon>
        <taxon>Pichiaceae</taxon>
        <taxon>Ogataea</taxon>
        <taxon>Ogataea/Candida clade</taxon>
    </lineage>
</organism>
<name>A0ACB5TN36_CANBO</name>
<proteinExistence type="predicted"/>
<protein>
    <submittedName>
        <fullName evidence="1">Unnamed protein product</fullName>
    </submittedName>
</protein>
<sequence length="624" mass="68894">MEHTTTSISATSVSPGTTATTTPNATATANAAPAKTFTKAVTGKSISIISGGTATNELVKLFESLSPNISYILPISDNGGSTSELLRVIGGPAIGDIRSRLTRLIPDKNEPIRVLLSHRLPKVLQDAKLEWSLIVDGTHSLWDKIDPAVKEIIRSFLIHVHTELLKRSRNSAKNFRLELASVGNLFLTGVRLFCGSLDSAVELVLRICKIPSSITIVPCLNTNFTYHISALLKNGEIITGQSQISHPGSLNPQIITRSQLSNHHTDFKLRSNLTMHPPPISSSVSTSPNTHMGEHALNNLSHSNISTSSLTEDNINSKLNSLGKNKIKSENLIYGTTHIFNEDDDNLISQNGIDETSFVTDSNNENIDESLFEIENMHIHDVNKDISFHSVPKTVEENEYEDFTEDEDEYATPSYTHPDLKVSQLHISKDECTPLAAPIERIFYISPYGEEIYPQAQTRVLKRLSTTDCVVYSIGSLMTSIIPVIILQGVGEAIMNEKNLPLNQRKKKILLLNGTLDRETSSLTALGFLKSIMNASIYSMYTKRRKLSEKTALSDALRSEDMSLSSFVTHLVHLNPSRNISIEEEKIESLGIKCVPVNPDSGDETHYDLFDLREKINSIINGEL</sequence>
<evidence type="ECO:0000313" key="2">
    <source>
        <dbReference type="Proteomes" id="UP001165101"/>
    </source>
</evidence>
<dbReference type="EMBL" id="BSXV01001100">
    <property type="protein sequence ID" value="GME91759.1"/>
    <property type="molecule type" value="Genomic_DNA"/>
</dbReference>
<accession>A0ACB5TN36</accession>
<reference evidence="1" key="1">
    <citation type="submission" date="2023-04" db="EMBL/GenBank/DDBJ databases">
        <title>Candida boidinii NBRC 1967.</title>
        <authorList>
            <person name="Ichikawa N."/>
            <person name="Sato H."/>
            <person name="Tonouchi N."/>
        </authorList>
    </citation>
    <scope>NUCLEOTIDE SEQUENCE</scope>
    <source>
        <strain evidence="1">NBRC 1967</strain>
    </source>
</reference>
<gene>
    <name evidence="1" type="ORF">Cboi01_000243600</name>
</gene>
<evidence type="ECO:0000313" key="1">
    <source>
        <dbReference type="EMBL" id="GME91759.1"/>
    </source>
</evidence>